<dbReference type="EMBL" id="AWWH01000059">
    <property type="protein sequence ID" value="ETA74614.1"/>
    <property type="molecule type" value="Genomic_DNA"/>
</dbReference>
<evidence type="ECO:0000256" key="2">
    <source>
        <dbReference type="ARBA" id="ARBA00008107"/>
    </source>
</evidence>
<evidence type="ECO:0000256" key="7">
    <source>
        <dbReference type="PIRNR" id="PIRNR003107"/>
    </source>
</evidence>
<dbReference type="FunFam" id="1.20.58.220:FF:000004">
    <property type="entry name" value="Phosphate-specific transport system accessory protein PhoU"/>
    <property type="match status" value="1"/>
</dbReference>
<evidence type="ECO:0000256" key="5">
    <source>
        <dbReference type="ARBA" id="ARBA00022490"/>
    </source>
</evidence>
<comment type="subunit">
    <text evidence="3 7">Homodimer.</text>
</comment>
<sequence>MNEIFADEQKKLRGRFMEMGIDASEQIYLATKSFIDKDIELAQKVKENDDLVNEEELALEKRALKVMALQQPLAADFRTVITILKASSDVERIADHAVHIARETILVDALEEKLNSQEIDEIISQMTVKLRRMLENILDAYLKTDEQNAYEVANCDLEIDRLYIQGQKIIIEKMKDHPKGIEMGSHYLTIIRLLERIGDHIVNLAEWIIYSVTGRITELNPGKANPVLVKDQGLK</sequence>
<keyword evidence="4 7" id="KW-0813">Transport</keyword>
<protein>
    <recommendedName>
        <fullName evidence="7">Phosphate-specific transport system accessory protein PhoU</fullName>
    </recommendedName>
</protein>
<evidence type="ECO:0000313" key="10">
    <source>
        <dbReference type="Proteomes" id="UP000018559"/>
    </source>
</evidence>
<dbReference type="Pfam" id="PF01895">
    <property type="entry name" value="PhoU"/>
    <property type="match status" value="2"/>
</dbReference>
<dbReference type="InterPro" id="IPR038078">
    <property type="entry name" value="PhoU-like_sf"/>
</dbReference>
<feature type="domain" description="PhoU" evidence="8">
    <location>
        <begin position="17"/>
        <end position="103"/>
    </location>
</feature>
<dbReference type="GO" id="GO:0045936">
    <property type="term" value="P:negative regulation of phosphate metabolic process"/>
    <property type="evidence" value="ECO:0007669"/>
    <property type="project" value="InterPro"/>
</dbReference>
<dbReference type="Proteomes" id="UP000018559">
    <property type="component" value="Unassembled WGS sequence"/>
</dbReference>
<dbReference type="PANTHER" id="PTHR42930:SF3">
    <property type="entry name" value="PHOSPHATE-SPECIFIC TRANSPORT SYSTEM ACCESSORY PROTEIN PHOU"/>
    <property type="match status" value="1"/>
</dbReference>
<dbReference type="PANTHER" id="PTHR42930">
    <property type="entry name" value="PHOSPHATE-SPECIFIC TRANSPORT SYSTEM ACCESSORY PROTEIN PHOU"/>
    <property type="match status" value="1"/>
</dbReference>
<dbReference type="RefSeq" id="WP_023859183.1">
    <property type="nucleotide sequence ID" value="NZ_AWWH01000059.1"/>
</dbReference>
<feature type="domain" description="PhoU" evidence="8">
    <location>
        <begin position="123"/>
        <end position="208"/>
    </location>
</feature>
<dbReference type="SUPFAM" id="SSF109755">
    <property type="entry name" value="PhoU-like"/>
    <property type="match status" value="1"/>
</dbReference>
<dbReference type="GO" id="GO:0030643">
    <property type="term" value="P:intracellular phosphate ion homeostasis"/>
    <property type="evidence" value="ECO:0007669"/>
    <property type="project" value="InterPro"/>
</dbReference>
<evidence type="ECO:0000256" key="4">
    <source>
        <dbReference type="ARBA" id="ARBA00022448"/>
    </source>
</evidence>
<dbReference type="PIRSF" id="PIRSF003107">
    <property type="entry name" value="PhoU"/>
    <property type="match status" value="1"/>
</dbReference>
<dbReference type="GO" id="GO:0006817">
    <property type="term" value="P:phosphate ion transport"/>
    <property type="evidence" value="ECO:0007669"/>
    <property type="project" value="UniProtKB-KW"/>
</dbReference>
<comment type="similarity">
    <text evidence="2 7">Belongs to the PhoU family.</text>
</comment>
<proteinExistence type="inferred from homology"/>
<comment type="function">
    <text evidence="7">Plays a role in the regulation of phosphate uptake.</text>
</comment>
<evidence type="ECO:0000256" key="6">
    <source>
        <dbReference type="ARBA" id="ARBA00022592"/>
    </source>
</evidence>
<dbReference type="InterPro" id="IPR028366">
    <property type="entry name" value="PhoU"/>
</dbReference>
<dbReference type="Gene3D" id="1.20.58.220">
    <property type="entry name" value="Phosphate transport system protein phou homolog 2, domain 2"/>
    <property type="match status" value="1"/>
</dbReference>
<dbReference type="InterPro" id="IPR026022">
    <property type="entry name" value="PhoU_dom"/>
</dbReference>
<dbReference type="PATRIC" id="fig|1392007.3.peg.571"/>
<keyword evidence="10" id="KW-1185">Reference proteome</keyword>
<comment type="subcellular location">
    <subcellularLocation>
        <location evidence="1 7">Cytoplasm</location>
    </subcellularLocation>
</comment>
<dbReference type="NCBIfam" id="TIGR02135">
    <property type="entry name" value="phoU_full"/>
    <property type="match status" value="1"/>
</dbReference>
<evidence type="ECO:0000256" key="3">
    <source>
        <dbReference type="ARBA" id="ARBA00011738"/>
    </source>
</evidence>
<reference evidence="9 10" key="1">
    <citation type="journal article" date="2014" name="Genome Announc.">
        <title>The Genome of the Predominant Equine Lactobacillus Species, Lactobacillus equi, Is Reflective of Its Lifestyle Adaptations to an Herbivorous Host.</title>
        <authorList>
            <person name="O'Donnell M.M."/>
            <person name="Harris H.M."/>
            <person name="O'Toole P.W."/>
            <person name="Ross R.P."/>
        </authorList>
    </citation>
    <scope>NUCLEOTIDE SEQUENCE [LARGE SCALE GENOMIC DNA]</scope>
    <source>
        <strain evidence="9 10">DPC 6820</strain>
    </source>
</reference>
<organism evidence="9 10">
    <name type="scientific">Ligilactobacillus equi DPC 6820</name>
    <dbReference type="NCBI Taxonomy" id="1392007"/>
    <lineage>
        <taxon>Bacteria</taxon>
        <taxon>Bacillati</taxon>
        <taxon>Bacillota</taxon>
        <taxon>Bacilli</taxon>
        <taxon>Lactobacillales</taxon>
        <taxon>Lactobacillaceae</taxon>
        <taxon>Ligilactobacillus</taxon>
    </lineage>
</organism>
<evidence type="ECO:0000259" key="8">
    <source>
        <dbReference type="Pfam" id="PF01895"/>
    </source>
</evidence>
<evidence type="ECO:0000313" key="9">
    <source>
        <dbReference type="EMBL" id="ETA74614.1"/>
    </source>
</evidence>
<name>V7HWI4_9LACO</name>
<gene>
    <name evidence="9" type="ORF">LEQ_0038</name>
</gene>
<evidence type="ECO:0000256" key="1">
    <source>
        <dbReference type="ARBA" id="ARBA00004496"/>
    </source>
</evidence>
<comment type="caution">
    <text evidence="9">The sequence shown here is derived from an EMBL/GenBank/DDBJ whole genome shotgun (WGS) entry which is preliminary data.</text>
</comment>
<keyword evidence="6 7" id="KW-0592">Phosphate transport</keyword>
<dbReference type="GO" id="GO:0005737">
    <property type="term" value="C:cytoplasm"/>
    <property type="evidence" value="ECO:0007669"/>
    <property type="project" value="UniProtKB-SubCell"/>
</dbReference>
<dbReference type="AlphaFoldDB" id="V7HWI4"/>
<keyword evidence="5 7" id="KW-0963">Cytoplasm</keyword>
<accession>V7HWI4</accession>